<evidence type="ECO:0000313" key="3">
    <source>
        <dbReference type="EMBL" id="CAH2038117.1"/>
    </source>
</evidence>
<sequence length="351" mass="40296">MINISKIFINPVLLYILFNIALLSDGKFYRFDYKYHQEIQGWLKFHRVPATWHDARLQCQLEDGKFYRFDYKYHQEIQGWLKFHRVPATWHDARLQCQLEGAVLASPLNDDLLAAMNHTTYNIFIGIHATIAKGYYFSLEGVPLTRIPITWAAGEPDNCDNSEECLVLKNDGTVADVNCNEVFPFICYKKSKNTSFITNCGTGDSGYTLNENTGNCYKFHDVGRTWPVAFMTCSAEGGYLAIINSDQEAQSLKELFAHYPDTKIKARYPYVALLGFYDWNRLGTWNTIHGETLAEAGYSRWNKGQPDNATDGQYCGAMFREGLFDDMWCHLTAPFICEKEPQSLLDDDDVY</sequence>
<dbReference type="PROSITE" id="PS50041">
    <property type="entry name" value="C_TYPE_LECTIN_2"/>
    <property type="match status" value="2"/>
</dbReference>
<feature type="domain" description="C-type lectin" evidence="2">
    <location>
        <begin position="83"/>
        <end position="188"/>
    </location>
</feature>
<dbReference type="EMBL" id="OW152822">
    <property type="protein sequence ID" value="CAH2038117.1"/>
    <property type="molecule type" value="Genomic_DNA"/>
</dbReference>
<keyword evidence="1" id="KW-1133">Transmembrane helix</keyword>
<evidence type="ECO:0000313" key="4">
    <source>
        <dbReference type="Proteomes" id="UP000837857"/>
    </source>
</evidence>
<evidence type="ECO:0000259" key="2">
    <source>
        <dbReference type="PROSITE" id="PS50041"/>
    </source>
</evidence>
<feature type="non-terminal residue" evidence="3">
    <location>
        <position position="351"/>
    </location>
</feature>
<feature type="transmembrane region" description="Helical" evidence="1">
    <location>
        <begin position="7"/>
        <end position="24"/>
    </location>
</feature>
<evidence type="ECO:0000256" key="1">
    <source>
        <dbReference type="SAM" id="Phobius"/>
    </source>
</evidence>
<dbReference type="PANTHER" id="PTHR22803">
    <property type="entry name" value="MANNOSE, PHOSPHOLIPASE, LECTIN RECEPTOR RELATED"/>
    <property type="match status" value="1"/>
</dbReference>
<dbReference type="SMART" id="SM00034">
    <property type="entry name" value="CLECT"/>
    <property type="match status" value="2"/>
</dbReference>
<keyword evidence="4" id="KW-1185">Reference proteome</keyword>
<dbReference type="Gene3D" id="3.10.100.10">
    <property type="entry name" value="Mannose-Binding Protein A, subunit A"/>
    <property type="match status" value="2"/>
</dbReference>
<dbReference type="InterPro" id="IPR016187">
    <property type="entry name" value="CTDL_fold"/>
</dbReference>
<dbReference type="SUPFAM" id="SSF56436">
    <property type="entry name" value="C-type lectin-like"/>
    <property type="match status" value="2"/>
</dbReference>
<accession>A0ABN8HRL9</accession>
<dbReference type="CDD" id="cd00037">
    <property type="entry name" value="CLECT"/>
    <property type="match status" value="2"/>
</dbReference>
<dbReference type="Pfam" id="PF00059">
    <property type="entry name" value="Lectin_C"/>
    <property type="match status" value="2"/>
</dbReference>
<organism evidence="3 4">
    <name type="scientific">Iphiclides podalirius</name>
    <name type="common">scarce swallowtail</name>
    <dbReference type="NCBI Taxonomy" id="110791"/>
    <lineage>
        <taxon>Eukaryota</taxon>
        <taxon>Metazoa</taxon>
        <taxon>Ecdysozoa</taxon>
        <taxon>Arthropoda</taxon>
        <taxon>Hexapoda</taxon>
        <taxon>Insecta</taxon>
        <taxon>Pterygota</taxon>
        <taxon>Neoptera</taxon>
        <taxon>Endopterygota</taxon>
        <taxon>Lepidoptera</taxon>
        <taxon>Glossata</taxon>
        <taxon>Ditrysia</taxon>
        <taxon>Papilionoidea</taxon>
        <taxon>Papilionidae</taxon>
        <taxon>Papilioninae</taxon>
        <taxon>Iphiclides</taxon>
    </lineage>
</organism>
<keyword evidence="1" id="KW-0472">Membrane</keyword>
<feature type="domain" description="C-type lectin" evidence="2">
    <location>
        <begin position="212"/>
        <end position="338"/>
    </location>
</feature>
<keyword evidence="1" id="KW-0812">Transmembrane</keyword>
<gene>
    <name evidence="3" type="ORF">IPOD504_LOCUS1467</name>
</gene>
<name>A0ABN8HRL9_9NEOP</name>
<proteinExistence type="predicted"/>
<protein>
    <recommendedName>
        <fullName evidence="2">C-type lectin domain-containing protein</fullName>
    </recommendedName>
</protein>
<dbReference type="InterPro" id="IPR001304">
    <property type="entry name" value="C-type_lectin-like"/>
</dbReference>
<dbReference type="InterPro" id="IPR050111">
    <property type="entry name" value="C-type_lectin/snaclec_domain"/>
</dbReference>
<dbReference type="Proteomes" id="UP000837857">
    <property type="component" value="Chromosome 10"/>
</dbReference>
<reference evidence="3" key="1">
    <citation type="submission" date="2022-03" db="EMBL/GenBank/DDBJ databases">
        <authorList>
            <person name="Martin H S."/>
        </authorList>
    </citation>
    <scope>NUCLEOTIDE SEQUENCE</scope>
</reference>
<dbReference type="InterPro" id="IPR016186">
    <property type="entry name" value="C-type_lectin-like/link_sf"/>
</dbReference>